<dbReference type="GO" id="GO:0046464">
    <property type="term" value="P:acylglycerol catabolic process"/>
    <property type="evidence" value="ECO:0007669"/>
    <property type="project" value="TreeGrafter"/>
</dbReference>
<dbReference type="AlphaFoldDB" id="A0A0P9LYS2"/>
<evidence type="ECO:0000259" key="1">
    <source>
        <dbReference type="Pfam" id="PF00561"/>
    </source>
</evidence>
<gene>
    <name evidence="2" type="ORF">ALO92_05317</name>
</gene>
<dbReference type="GO" id="GO:0047372">
    <property type="term" value="F:monoacylglycerol lipase activity"/>
    <property type="evidence" value="ECO:0007669"/>
    <property type="project" value="TreeGrafter"/>
</dbReference>
<dbReference type="GO" id="GO:0016020">
    <property type="term" value="C:membrane"/>
    <property type="evidence" value="ECO:0007669"/>
    <property type="project" value="TreeGrafter"/>
</dbReference>
<dbReference type="InterPro" id="IPR000073">
    <property type="entry name" value="AB_hydrolase_1"/>
</dbReference>
<sequence>MAKSRQALQEASSILPLPEYCMTKRLLTVLLAGKVRICCGNRVYLQVGRLRLRRLKNLIPFTGGAPMRAAKIAGVLMSLALSGTALAETPGYGQQLEGFAYPHPLLKFPFDSQGQSLEMGYMDVKPTGKANGRTAVLLHGKNFCAATWEDTIKGLSAAGYRVVAPDQIGFCTSTKPEHYQYSFQQLSMNTHALLEKLGIDKVSVVGHSTGGMLATRYALMYPKQTEKLVMVNPIGLEDWKALGVPYRSVDQWYERELKTTAEGIHAYEQKTYYDGRWKPEYDKWVDMLAGLNKGPGHKIVAWNSALIYDMIFTQPVFYEFPRLQVPTVLMIGDADTTAIGSDIAPPEVKAKIGNYKVLGKQVAQMIPGARLVEFKGKGHAPQMEDPQGFNKALVSELQ</sequence>
<protein>
    <submittedName>
        <fullName evidence="2">Alpha/beta hydrolase</fullName>
    </submittedName>
</protein>
<accession>A0A0P9LYS2</accession>
<dbReference type="Pfam" id="PF00561">
    <property type="entry name" value="Abhydrolase_1"/>
    <property type="match status" value="1"/>
</dbReference>
<proteinExistence type="predicted"/>
<dbReference type="PRINTS" id="PR00412">
    <property type="entry name" value="EPOXHYDRLASE"/>
</dbReference>
<reference evidence="2 3" key="1">
    <citation type="submission" date="2015-09" db="EMBL/GenBank/DDBJ databases">
        <title>Genome announcement of multiple Pseudomonas syringae strains.</title>
        <authorList>
            <person name="Thakur S."/>
            <person name="Wang P.W."/>
            <person name="Gong Y."/>
            <person name="Weir B.S."/>
            <person name="Guttman D.S."/>
        </authorList>
    </citation>
    <scope>NUCLEOTIDE SEQUENCE [LARGE SCALE GENOMIC DNA]</scope>
    <source>
        <strain evidence="2 3">ICMP19117</strain>
    </source>
</reference>
<dbReference type="EMBL" id="LJQB01000063">
    <property type="protein sequence ID" value="KPW83797.1"/>
    <property type="molecule type" value="Genomic_DNA"/>
</dbReference>
<name>A0A0P9LYS2_9PSED</name>
<dbReference type="PATRIC" id="fig|200452.3.peg.4897"/>
<feature type="domain" description="AB hydrolase-1" evidence="1">
    <location>
        <begin position="136"/>
        <end position="386"/>
    </location>
</feature>
<dbReference type="InterPro" id="IPR029058">
    <property type="entry name" value="AB_hydrolase_fold"/>
</dbReference>
<dbReference type="InterPro" id="IPR000639">
    <property type="entry name" value="Epox_hydrolase-like"/>
</dbReference>
<organism evidence="2 3">
    <name type="scientific">Pseudomonas congelans</name>
    <dbReference type="NCBI Taxonomy" id="200452"/>
    <lineage>
        <taxon>Bacteria</taxon>
        <taxon>Pseudomonadati</taxon>
        <taxon>Pseudomonadota</taxon>
        <taxon>Gammaproteobacteria</taxon>
        <taxon>Pseudomonadales</taxon>
        <taxon>Pseudomonadaceae</taxon>
        <taxon>Pseudomonas</taxon>
    </lineage>
</organism>
<keyword evidence="2" id="KW-0378">Hydrolase</keyword>
<dbReference type="PRINTS" id="PR00111">
    <property type="entry name" value="ABHYDROLASE"/>
</dbReference>
<dbReference type="Gene3D" id="3.40.50.1820">
    <property type="entry name" value="alpha/beta hydrolase"/>
    <property type="match status" value="1"/>
</dbReference>
<dbReference type="InterPro" id="IPR050266">
    <property type="entry name" value="AB_hydrolase_sf"/>
</dbReference>
<dbReference type="PANTHER" id="PTHR43798">
    <property type="entry name" value="MONOACYLGLYCEROL LIPASE"/>
    <property type="match status" value="1"/>
</dbReference>
<evidence type="ECO:0000313" key="2">
    <source>
        <dbReference type="EMBL" id="KPW83797.1"/>
    </source>
</evidence>
<dbReference type="PANTHER" id="PTHR43798:SF33">
    <property type="entry name" value="HYDROLASE, PUTATIVE (AFU_ORTHOLOGUE AFUA_2G14860)-RELATED"/>
    <property type="match status" value="1"/>
</dbReference>
<dbReference type="Proteomes" id="UP000050411">
    <property type="component" value="Unassembled WGS sequence"/>
</dbReference>
<evidence type="ECO:0000313" key="3">
    <source>
        <dbReference type="Proteomes" id="UP000050411"/>
    </source>
</evidence>
<dbReference type="SUPFAM" id="SSF53474">
    <property type="entry name" value="alpha/beta-Hydrolases"/>
    <property type="match status" value="1"/>
</dbReference>
<comment type="caution">
    <text evidence="2">The sequence shown here is derived from an EMBL/GenBank/DDBJ whole genome shotgun (WGS) entry which is preliminary data.</text>
</comment>